<keyword evidence="2" id="KW-1185">Reference proteome</keyword>
<accession>A0A401RYS4</accession>
<dbReference type="Proteomes" id="UP000287033">
    <property type="component" value="Unassembled WGS sequence"/>
</dbReference>
<protein>
    <submittedName>
        <fullName evidence="1">Uncharacterized protein</fullName>
    </submittedName>
</protein>
<name>A0A401RYS4_CHIPU</name>
<proteinExistence type="predicted"/>
<comment type="caution">
    <text evidence="1">The sequence shown here is derived from an EMBL/GenBank/DDBJ whole genome shotgun (WGS) entry which is preliminary data.</text>
</comment>
<evidence type="ECO:0000313" key="1">
    <source>
        <dbReference type="EMBL" id="GCC23314.1"/>
    </source>
</evidence>
<organism evidence="1 2">
    <name type="scientific">Chiloscyllium punctatum</name>
    <name type="common">Brownbanded bambooshark</name>
    <name type="synonym">Hemiscyllium punctatum</name>
    <dbReference type="NCBI Taxonomy" id="137246"/>
    <lineage>
        <taxon>Eukaryota</taxon>
        <taxon>Metazoa</taxon>
        <taxon>Chordata</taxon>
        <taxon>Craniata</taxon>
        <taxon>Vertebrata</taxon>
        <taxon>Chondrichthyes</taxon>
        <taxon>Elasmobranchii</taxon>
        <taxon>Galeomorphii</taxon>
        <taxon>Galeoidea</taxon>
        <taxon>Orectolobiformes</taxon>
        <taxon>Hemiscylliidae</taxon>
        <taxon>Chiloscyllium</taxon>
    </lineage>
</organism>
<dbReference type="EMBL" id="BEZZ01000026">
    <property type="protein sequence ID" value="GCC23314.1"/>
    <property type="molecule type" value="Genomic_DNA"/>
</dbReference>
<dbReference type="AlphaFoldDB" id="A0A401RYS4"/>
<sequence>MKERVIRLWNDCAERAGEKPPSNHTKANALILPGPAREPGVSDRLGGFGEIRVKSDCFPRLFRIYLFSRELKQTKGCCQNRKNLFVRLNRFPWNEG</sequence>
<evidence type="ECO:0000313" key="2">
    <source>
        <dbReference type="Proteomes" id="UP000287033"/>
    </source>
</evidence>
<reference evidence="1 2" key="1">
    <citation type="journal article" date="2018" name="Nat. Ecol. Evol.">
        <title>Shark genomes provide insights into elasmobranch evolution and the origin of vertebrates.</title>
        <authorList>
            <person name="Hara Y"/>
            <person name="Yamaguchi K"/>
            <person name="Onimaru K"/>
            <person name="Kadota M"/>
            <person name="Koyanagi M"/>
            <person name="Keeley SD"/>
            <person name="Tatsumi K"/>
            <person name="Tanaka K"/>
            <person name="Motone F"/>
            <person name="Kageyama Y"/>
            <person name="Nozu R"/>
            <person name="Adachi N"/>
            <person name="Nishimura O"/>
            <person name="Nakagawa R"/>
            <person name="Tanegashima C"/>
            <person name="Kiyatake I"/>
            <person name="Matsumoto R"/>
            <person name="Murakumo K"/>
            <person name="Nishida K"/>
            <person name="Terakita A"/>
            <person name="Kuratani S"/>
            <person name="Sato K"/>
            <person name="Hyodo S Kuraku.S."/>
        </authorList>
    </citation>
    <scope>NUCLEOTIDE SEQUENCE [LARGE SCALE GENOMIC DNA]</scope>
</reference>
<gene>
    <name evidence="1" type="ORF">chiPu_0001708</name>
</gene>